<protein>
    <submittedName>
        <fullName evidence="2">Putative ATPase domain containing protein</fullName>
    </submittedName>
</protein>
<sequence length="336" mass="36786">MPEEGLWIENPTTGEPDYVYYNELEQSALTQLIKTVGGFCWLANEFVQISLPSVPFYIKDWLPKHGKAMIYAPAKSGKSYLCLQIARCIGVGESVLGIPTSKGSVLYCQLELGAEVLQGRIKSTGKSYDNVYVGTIFSMKLDTLTGQTKLKEAMVAIKPDVLIIDPMYKVLAGDENETKDMRTLTDFLDSLIEAYGCSILIIHHPGKDIKKGARGAVVLEDWVDSCIEMKKISKPDDALKIRLTPKLLRHAELPPSPVEAVMKGYEFTTTGGAAPTVLEQVEEIMKHSALPIAPKLLFGLGIGSNASVYGALDRLVALGQATKIGRGSYQWNKGKE</sequence>
<organism evidence="2">
    <name type="scientific">viral metagenome</name>
    <dbReference type="NCBI Taxonomy" id="1070528"/>
    <lineage>
        <taxon>unclassified sequences</taxon>
        <taxon>metagenomes</taxon>
        <taxon>organismal metagenomes</taxon>
    </lineage>
</organism>
<dbReference type="SUPFAM" id="SSF52540">
    <property type="entry name" value="P-loop containing nucleoside triphosphate hydrolases"/>
    <property type="match status" value="1"/>
</dbReference>
<proteinExistence type="predicted"/>
<feature type="domain" description="AAA+ ATPase" evidence="1">
    <location>
        <begin position="64"/>
        <end position="233"/>
    </location>
</feature>
<gene>
    <name evidence="2" type="ORF">MM415B02730_0014</name>
</gene>
<accession>A0A6M3L2V7</accession>
<name>A0A6M3L2V7_9ZZZZ</name>
<dbReference type="AlphaFoldDB" id="A0A6M3L2V7"/>
<evidence type="ECO:0000313" key="2">
    <source>
        <dbReference type="EMBL" id="QJA88609.1"/>
    </source>
</evidence>
<dbReference type="EMBL" id="MT142791">
    <property type="protein sequence ID" value="QJA88609.1"/>
    <property type="molecule type" value="Genomic_DNA"/>
</dbReference>
<dbReference type="SMART" id="SM00382">
    <property type="entry name" value="AAA"/>
    <property type="match status" value="1"/>
</dbReference>
<reference evidence="2" key="1">
    <citation type="submission" date="2020-03" db="EMBL/GenBank/DDBJ databases">
        <title>The deep terrestrial virosphere.</title>
        <authorList>
            <person name="Holmfeldt K."/>
            <person name="Nilsson E."/>
            <person name="Simone D."/>
            <person name="Lopez-Fernandez M."/>
            <person name="Wu X."/>
            <person name="de Brujin I."/>
            <person name="Lundin D."/>
            <person name="Andersson A."/>
            <person name="Bertilsson S."/>
            <person name="Dopson M."/>
        </authorList>
    </citation>
    <scope>NUCLEOTIDE SEQUENCE</scope>
    <source>
        <strain evidence="2">MM415B02730</strain>
    </source>
</reference>
<dbReference type="Gene3D" id="3.40.50.300">
    <property type="entry name" value="P-loop containing nucleotide triphosphate hydrolases"/>
    <property type="match status" value="1"/>
</dbReference>
<evidence type="ECO:0000259" key="1">
    <source>
        <dbReference type="SMART" id="SM00382"/>
    </source>
</evidence>
<dbReference type="InterPro" id="IPR027417">
    <property type="entry name" value="P-loop_NTPase"/>
</dbReference>
<dbReference type="InterPro" id="IPR003593">
    <property type="entry name" value="AAA+_ATPase"/>
</dbReference>
<dbReference type="Pfam" id="PF13481">
    <property type="entry name" value="AAA_25"/>
    <property type="match status" value="1"/>
</dbReference>